<feature type="binding site" evidence="7">
    <location>
        <position position="53"/>
    </location>
    <ligand>
        <name>tRNA</name>
        <dbReference type="ChEBI" id="CHEBI:17843"/>
    </ligand>
</feature>
<evidence type="ECO:0000256" key="7">
    <source>
        <dbReference type="HAMAP-Rule" id="MF_00083"/>
    </source>
</evidence>
<feature type="region of interest" description="Disordered" evidence="10">
    <location>
        <begin position="1"/>
        <end position="42"/>
    </location>
</feature>
<sequence length="219" mass="23163">MSPAAQQKKNPRQGKAGSTANHGKSAGQASPGSTSSSSGPWLVIGLGNPGDKYAGTRHNIGRMALDEIADRQIPAANFSTNKRANADVAQITQPPLPTLILARPRTFMNLSGGPTKALANFYKVPAERIIVVHDELELDSGHVTLRQGGGDKGHNGLKDISKALGTKDYWRVSCGIGRPPGRMDPAAYVLKPFPRGEAADVAIMCADAADHIERLIRGL</sequence>
<dbReference type="HAMAP" id="MF_00083">
    <property type="entry name" value="Pept_tRNA_hydro_bact"/>
    <property type="match status" value="1"/>
</dbReference>
<evidence type="ECO:0000256" key="10">
    <source>
        <dbReference type="SAM" id="MobiDB-lite"/>
    </source>
</evidence>
<comment type="function">
    <text evidence="7">Hydrolyzes ribosome-free peptidyl-tRNAs (with 1 or more amino acids incorporated), which drop off the ribosome during protein synthesis, or as a result of ribosome stalling.</text>
</comment>
<keyword evidence="2 7" id="KW-0820">tRNA-binding</keyword>
<protein>
    <recommendedName>
        <fullName evidence="6 7">Peptidyl-tRNA hydrolase</fullName>
        <shortName evidence="7">Pth</shortName>
        <ecNumber evidence="1 7">3.1.1.29</ecNumber>
    </recommendedName>
</protein>
<keyword evidence="12" id="KW-1185">Reference proteome</keyword>
<gene>
    <name evidence="7" type="primary">pth</name>
    <name evidence="11" type="ORF">F8377_02620</name>
</gene>
<accession>A0ABQ6VIZ5</accession>
<feature type="site" description="Stabilizes the basic form of H active site to accept a proton" evidence="7">
    <location>
        <position position="134"/>
    </location>
</feature>
<dbReference type="Pfam" id="PF01195">
    <property type="entry name" value="Pept_tRNA_hydro"/>
    <property type="match status" value="1"/>
</dbReference>
<proteinExistence type="inferred from homology"/>
<evidence type="ECO:0000313" key="11">
    <source>
        <dbReference type="EMBL" id="KAB3523071.1"/>
    </source>
</evidence>
<evidence type="ECO:0000256" key="8">
    <source>
        <dbReference type="RuleBase" id="RU000673"/>
    </source>
</evidence>
<dbReference type="Gene3D" id="3.40.50.1470">
    <property type="entry name" value="Peptidyl-tRNA hydrolase"/>
    <property type="match status" value="1"/>
</dbReference>
<organism evidence="11 12">
    <name type="scientific">Corynebacterium zhongnanshanii</name>
    <dbReference type="NCBI Taxonomy" id="2768834"/>
    <lineage>
        <taxon>Bacteria</taxon>
        <taxon>Bacillati</taxon>
        <taxon>Actinomycetota</taxon>
        <taxon>Actinomycetes</taxon>
        <taxon>Mycobacteriales</taxon>
        <taxon>Corynebacteriaceae</taxon>
        <taxon>Corynebacterium</taxon>
    </lineage>
</organism>
<feature type="compositionally biased region" description="Low complexity" evidence="10">
    <location>
        <begin position="25"/>
        <end position="40"/>
    </location>
</feature>
<dbReference type="InterPro" id="IPR001328">
    <property type="entry name" value="Pept_tRNA_hydro"/>
</dbReference>
<evidence type="ECO:0000256" key="9">
    <source>
        <dbReference type="RuleBase" id="RU004320"/>
    </source>
</evidence>
<evidence type="ECO:0000256" key="2">
    <source>
        <dbReference type="ARBA" id="ARBA00022555"/>
    </source>
</evidence>
<dbReference type="InterPro" id="IPR036416">
    <property type="entry name" value="Pept_tRNA_hydro_sf"/>
</dbReference>
<feature type="active site" description="Proton acceptor" evidence="7">
    <location>
        <position position="58"/>
    </location>
</feature>
<dbReference type="EC" id="3.1.1.29" evidence="1 7"/>
<keyword evidence="7" id="KW-0963">Cytoplasm</keyword>
<dbReference type="NCBIfam" id="TIGR00447">
    <property type="entry name" value="pth"/>
    <property type="match status" value="1"/>
</dbReference>
<dbReference type="PANTHER" id="PTHR17224">
    <property type="entry name" value="PEPTIDYL-TRNA HYDROLASE"/>
    <property type="match status" value="1"/>
</dbReference>
<reference evidence="11 12" key="1">
    <citation type="submission" date="2019-10" db="EMBL/GenBank/DDBJ databases">
        <title>Corynebacterium sp novel species isolated from the respiratory tract of Marmot.</title>
        <authorList>
            <person name="Zhang G."/>
        </authorList>
    </citation>
    <scope>NUCLEOTIDE SEQUENCE [LARGE SCALE GENOMIC DNA]</scope>
    <source>
        <strain evidence="11 12">336</strain>
    </source>
</reference>
<dbReference type="PROSITE" id="PS01196">
    <property type="entry name" value="PEPT_TRNA_HYDROL_2"/>
    <property type="match status" value="1"/>
</dbReference>
<dbReference type="PANTHER" id="PTHR17224:SF1">
    <property type="entry name" value="PEPTIDYL-TRNA HYDROLASE"/>
    <property type="match status" value="1"/>
</dbReference>
<comment type="subunit">
    <text evidence="7">Monomer.</text>
</comment>
<feature type="binding site" evidence="7">
    <location>
        <position position="155"/>
    </location>
    <ligand>
        <name>tRNA</name>
        <dbReference type="ChEBI" id="CHEBI:17843"/>
    </ligand>
</feature>
<keyword evidence="3 7" id="KW-0378">Hydrolase</keyword>
<evidence type="ECO:0000256" key="5">
    <source>
        <dbReference type="ARBA" id="ARBA00038063"/>
    </source>
</evidence>
<dbReference type="SUPFAM" id="SSF53178">
    <property type="entry name" value="Peptidyl-tRNA hydrolase-like"/>
    <property type="match status" value="1"/>
</dbReference>
<name>A0ABQ6VIZ5_9CORY</name>
<comment type="subcellular location">
    <subcellularLocation>
        <location evidence="7">Cytoplasm</location>
    </subcellularLocation>
</comment>
<comment type="caution">
    <text evidence="11">The sequence shown here is derived from an EMBL/GenBank/DDBJ whole genome shotgun (WGS) entry which is preliminary data.</text>
</comment>
<evidence type="ECO:0000256" key="3">
    <source>
        <dbReference type="ARBA" id="ARBA00022801"/>
    </source>
</evidence>
<dbReference type="RefSeq" id="WP_151843870.1">
    <property type="nucleotide sequence ID" value="NZ_WBZJ01000001.1"/>
</dbReference>
<dbReference type="InterPro" id="IPR018171">
    <property type="entry name" value="Pept_tRNA_hydro_CS"/>
</dbReference>
<dbReference type="EMBL" id="WBZJ01000001">
    <property type="protein sequence ID" value="KAB3523071.1"/>
    <property type="molecule type" value="Genomic_DNA"/>
</dbReference>
<feature type="site" description="Discriminates between blocked and unblocked aminoacyl-tRNA" evidence="7">
    <location>
        <position position="48"/>
    </location>
</feature>
<comment type="similarity">
    <text evidence="5 7 9">Belongs to the PTH family.</text>
</comment>
<comment type="catalytic activity">
    <reaction evidence="7 8">
        <text>an N-acyl-L-alpha-aminoacyl-tRNA + H2O = an N-acyl-L-amino acid + a tRNA + H(+)</text>
        <dbReference type="Rhea" id="RHEA:54448"/>
        <dbReference type="Rhea" id="RHEA-COMP:10123"/>
        <dbReference type="Rhea" id="RHEA-COMP:13883"/>
        <dbReference type="ChEBI" id="CHEBI:15377"/>
        <dbReference type="ChEBI" id="CHEBI:15378"/>
        <dbReference type="ChEBI" id="CHEBI:59874"/>
        <dbReference type="ChEBI" id="CHEBI:78442"/>
        <dbReference type="ChEBI" id="CHEBI:138191"/>
        <dbReference type="EC" id="3.1.1.29"/>
    </reaction>
</comment>
<comment type="function">
    <text evidence="7">Catalyzes the release of premature peptidyl moieties from peptidyl-tRNA molecules trapped in stalled 50S ribosomal subunits, and thus maintains levels of free tRNAs and 50S ribosomes.</text>
</comment>
<evidence type="ECO:0000256" key="4">
    <source>
        <dbReference type="ARBA" id="ARBA00022884"/>
    </source>
</evidence>
<feature type="binding site" evidence="7">
    <location>
        <position position="109"/>
    </location>
    <ligand>
        <name>tRNA</name>
        <dbReference type="ChEBI" id="CHEBI:17843"/>
    </ligand>
</feature>
<evidence type="ECO:0000256" key="1">
    <source>
        <dbReference type="ARBA" id="ARBA00013260"/>
    </source>
</evidence>
<dbReference type="Proteomes" id="UP000436181">
    <property type="component" value="Unassembled WGS sequence"/>
</dbReference>
<feature type="binding site" evidence="7">
    <location>
        <position position="107"/>
    </location>
    <ligand>
        <name>tRNA</name>
        <dbReference type="ChEBI" id="CHEBI:17843"/>
    </ligand>
</feature>
<evidence type="ECO:0000256" key="6">
    <source>
        <dbReference type="ARBA" id="ARBA00050038"/>
    </source>
</evidence>
<keyword evidence="4 7" id="KW-0694">RNA-binding</keyword>
<evidence type="ECO:0000313" key="12">
    <source>
        <dbReference type="Proteomes" id="UP000436181"/>
    </source>
</evidence>
<dbReference type="CDD" id="cd00462">
    <property type="entry name" value="PTH"/>
    <property type="match status" value="1"/>
</dbReference>
<dbReference type="PROSITE" id="PS01195">
    <property type="entry name" value="PEPT_TRNA_HYDROL_1"/>
    <property type="match status" value="1"/>
</dbReference>
<dbReference type="GO" id="GO:0004045">
    <property type="term" value="F:peptidyl-tRNA hydrolase activity"/>
    <property type="evidence" value="ECO:0007669"/>
    <property type="project" value="UniProtKB-EC"/>
</dbReference>